<evidence type="ECO:0000256" key="1">
    <source>
        <dbReference type="ARBA" id="ARBA00023002"/>
    </source>
</evidence>
<keyword evidence="2" id="KW-0520">NAD</keyword>
<reference evidence="4" key="1">
    <citation type="submission" date="2019-03" db="EMBL/GenBank/DDBJ databases">
        <title>Lake Tanganyika Metagenome-Assembled Genomes (MAGs).</title>
        <authorList>
            <person name="Tran P."/>
        </authorList>
    </citation>
    <scope>NUCLEOTIDE SEQUENCE</scope>
    <source>
        <strain evidence="4">K_DeepCast_65m_m2_066</strain>
    </source>
</reference>
<accession>A0A938B4V8</accession>
<evidence type="ECO:0000313" key="4">
    <source>
        <dbReference type="EMBL" id="MBM3226499.1"/>
    </source>
</evidence>
<protein>
    <submittedName>
        <fullName evidence="4">NAD(P)-dependent oxidoreductase</fullName>
    </submittedName>
</protein>
<organism evidence="4 5">
    <name type="scientific">Tectimicrobiota bacterium</name>
    <dbReference type="NCBI Taxonomy" id="2528274"/>
    <lineage>
        <taxon>Bacteria</taxon>
        <taxon>Pseudomonadati</taxon>
        <taxon>Nitrospinota/Tectimicrobiota group</taxon>
        <taxon>Candidatus Tectimicrobiota</taxon>
    </lineage>
</organism>
<gene>
    <name evidence="4" type="ORF">FJZ47_22265</name>
</gene>
<evidence type="ECO:0000313" key="5">
    <source>
        <dbReference type="Proteomes" id="UP000712673"/>
    </source>
</evidence>
<dbReference type="Gene3D" id="3.40.50.720">
    <property type="entry name" value="NAD(P)-binding Rossmann-like Domain"/>
    <property type="match status" value="1"/>
</dbReference>
<dbReference type="PROSITE" id="PS00895">
    <property type="entry name" value="3_HYDROXYISOBUT_DH"/>
    <property type="match status" value="1"/>
</dbReference>
<dbReference type="GO" id="GO:0008442">
    <property type="term" value="F:3-hydroxyisobutyrate dehydrogenase activity"/>
    <property type="evidence" value="ECO:0007669"/>
    <property type="project" value="TreeGrafter"/>
</dbReference>
<proteinExistence type="predicted"/>
<name>A0A938B4V8_UNCTE</name>
<dbReference type="SUPFAM" id="SSF51735">
    <property type="entry name" value="NAD(P)-binding Rossmann-fold domains"/>
    <property type="match status" value="1"/>
</dbReference>
<dbReference type="InterPro" id="IPR002204">
    <property type="entry name" value="3-OH-isobutyrate_DH-rel_CS"/>
</dbReference>
<dbReference type="Pfam" id="PF03446">
    <property type="entry name" value="NAD_binding_2"/>
    <property type="match status" value="1"/>
</dbReference>
<dbReference type="InterPro" id="IPR036291">
    <property type="entry name" value="NAD(P)-bd_dom_sf"/>
</dbReference>
<dbReference type="EMBL" id="VGLS01000933">
    <property type="protein sequence ID" value="MBM3226499.1"/>
    <property type="molecule type" value="Genomic_DNA"/>
</dbReference>
<dbReference type="AlphaFoldDB" id="A0A938B4V8"/>
<comment type="caution">
    <text evidence="4">The sequence shown here is derived from an EMBL/GenBank/DDBJ whole genome shotgun (WGS) entry which is preliminary data.</text>
</comment>
<evidence type="ECO:0000259" key="3">
    <source>
        <dbReference type="Pfam" id="PF03446"/>
    </source>
</evidence>
<keyword evidence="1" id="KW-0560">Oxidoreductase</keyword>
<dbReference type="InterPro" id="IPR006115">
    <property type="entry name" value="6PGDH_NADP-bd"/>
</dbReference>
<feature type="domain" description="6-phosphogluconate dehydrogenase NADP-binding" evidence="3">
    <location>
        <begin position="2"/>
        <end position="87"/>
    </location>
</feature>
<evidence type="ECO:0000256" key="2">
    <source>
        <dbReference type="ARBA" id="ARBA00023027"/>
    </source>
</evidence>
<feature type="non-terminal residue" evidence="4">
    <location>
        <position position="87"/>
    </location>
</feature>
<dbReference type="PANTHER" id="PTHR22981">
    <property type="entry name" value="3-HYDROXYISOBUTYRATE DEHYDROGENASE-RELATED"/>
    <property type="match status" value="1"/>
</dbReference>
<dbReference type="Proteomes" id="UP000712673">
    <property type="component" value="Unassembled WGS sequence"/>
</dbReference>
<dbReference type="GO" id="GO:0050661">
    <property type="term" value="F:NADP binding"/>
    <property type="evidence" value="ECO:0007669"/>
    <property type="project" value="InterPro"/>
</dbReference>
<dbReference type="PANTHER" id="PTHR22981:SF7">
    <property type="entry name" value="3-HYDROXYISOBUTYRATE DEHYDROGENASE, MITOCHONDRIAL"/>
    <property type="match status" value="1"/>
</dbReference>
<dbReference type="GO" id="GO:0006574">
    <property type="term" value="P:L-valine catabolic process"/>
    <property type="evidence" value="ECO:0007669"/>
    <property type="project" value="TreeGrafter"/>
</dbReference>
<sequence length="87" mass="8874">MKVGFIGLGTMGSSMALNTLKGGFELVVHDINRDAAAPHLEAGATWADSPRAVLEASEIVLTSLPGPPEVEAVALGENGLLPAIRPG</sequence>